<dbReference type="Gene3D" id="3.40.50.10090">
    <property type="match status" value="2"/>
</dbReference>
<dbReference type="AlphaFoldDB" id="A0A2W7IBJ8"/>
<evidence type="ECO:0000259" key="1">
    <source>
        <dbReference type="Pfam" id="PF02602"/>
    </source>
</evidence>
<dbReference type="InterPro" id="IPR003754">
    <property type="entry name" value="4pyrrol_synth_uPrphyn_synth"/>
</dbReference>
<dbReference type="GO" id="GO:0005829">
    <property type="term" value="C:cytosol"/>
    <property type="evidence" value="ECO:0007669"/>
    <property type="project" value="TreeGrafter"/>
</dbReference>
<dbReference type="Pfam" id="PF02602">
    <property type="entry name" value="HEM4"/>
    <property type="match status" value="1"/>
</dbReference>
<organism evidence="2 3">
    <name type="scientific">Mesonia algae</name>
    <dbReference type="NCBI Taxonomy" id="213248"/>
    <lineage>
        <taxon>Bacteria</taxon>
        <taxon>Pseudomonadati</taxon>
        <taxon>Bacteroidota</taxon>
        <taxon>Flavobacteriia</taxon>
        <taxon>Flavobacteriales</taxon>
        <taxon>Flavobacteriaceae</taxon>
        <taxon>Mesonia</taxon>
    </lineage>
</organism>
<dbReference type="GO" id="GO:0006780">
    <property type="term" value="P:uroporphyrinogen III biosynthetic process"/>
    <property type="evidence" value="ECO:0007669"/>
    <property type="project" value="InterPro"/>
</dbReference>
<feature type="domain" description="Tetrapyrrole biosynthesis uroporphyrinogen III synthase" evidence="1">
    <location>
        <begin position="20"/>
        <end position="205"/>
    </location>
</feature>
<dbReference type="PANTHER" id="PTHR12390:SF0">
    <property type="entry name" value="UROPORPHYRINOGEN-III SYNTHASE"/>
    <property type="match status" value="1"/>
</dbReference>
<dbReference type="RefSeq" id="WP_111539745.1">
    <property type="nucleotide sequence ID" value="NZ_QKYV01000001.1"/>
</dbReference>
<proteinExistence type="predicted"/>
<evidence type="ECO:0000313" key="2">
    <source>
        <dbReference type="EMBL" id="PZW44074.1"/>
    </source>
</evidence>
<sequence length="216" mass="24732">MTTILSTKKLDKHQESLLLNAGISYVSYDAIRISPISNFSFSKEVINAIITSQNTWKVIKDKVSIENAYVVGEKTSQLLRENNINIIESQDYGKDLAHKICESHNNEEFYFFCGKKRRNEIPQKLKENNISFTEIQVYDTLENHKEFKQEFDGVLFFSPSAVKSFFAVNTLKSAIAFCIGTTTAKELEKHTNHIIIANQPTIENVIVQVVKKYKND</sequence>
<gene>
    <name evidence="2" type="ORF">LX95_00404</name>
</gene>
<reference evidence="2 3" key="1">
    <citation type="submission" date="2018-06" db="EMBL/GenBank/DDBJ databases">
        <title>Genomic Encyclopedia of Archaeal and Bacterial Type Strains, Phase II (KMG-II): from individual species to whole genera.</title>
        <authorList>
            <person name="Goeker M."/>
        </authorList>
    </citation>
    <scope>NUCLEOTIDE SEQUENCE [LARGE SCALE GENOMIC DNA]</scope>
    <source>
        <strain evidence="2 3">DSM 15361</strain>
    </source>
</reference>
<name>A0A2W7IBJ8_9FLAO</name>
<dbReference type="GO" id="GO:0004852">
    <property type="term" value="F:uroporphyrinogen-III synthase activity"/>
    <property type="evidence" value="ECO:0007669"/>
    <property type="project" value="InterPro"/>
</dbReference>
<dbReference type="SUPFAM" id="SSF69618">
    <property type="entry name" value="HemD-like"/>
    <property type="match status" value="1"/>
</dbReference>
<dbReference type="PANTHER" id="PTHR12390">
    <property type="entry name" value="UROPORPHYRINOGEN III SYNTHASE"/>
    <property type="match status" value="1"/>
</dbReference>
<accession>A0A2W7IBJ8</accession>
<dbReference type="InterPro" id="IPR036108">
    <property type="entry name" value="4pyrrol_syn_uPrphyn_synt_sf"/>
</dbReference>
<evidence type="ECO:0000313" key="3">
    <source>
        <dbReference type="Proteomes" id="UP000249542"/>
    </source>
</evidence>
<protein>
    <submittedName>
        <fullName evidence="2">Uroporphyrinogen-III synthase</fullName>
    </submittedName>
</protein>
<comment type="caution">
    <text evidence="2">The sequence shown here is derived from an EMBL/GenBank/DDBJ whole genome shotgun (WGS) entry which is preliminary data.</text>
</comment>
<dbReference type="EMBL" id="QKYV01000001">
    <property type="protein sequence ID" value="PZW44074.1"/>
    <property type="molecule type" value="Genomic_DNA"/>
</dbReference>
<dbReference type="Proteomes" id="UP000249542">
    <property type="component" value="Unassembled WGS sequence"/>
</dbReference>
<dbReference type="CDD" id="cd06578">
    <property type="entry name" value="HemD"/>
    <property type="match status" value="1"/>
</dbReference>
<dbReference type="InterPro" id="IPR039793">
    <property type="entry name" value="UROS/Hem4"/>
</dbReference>
<keyword evidence="3" id="KW-1185">Reference proteome</keyword>